<gene>
    <name evidence="2" type="primary">LOC113404206</name>
</gene>
<proteinExistence type="predicted"/>
<keyword evidence="1" id="KW-1185">Reference proteome</keyword>
<dbReference type="RefSeq" id="XP_064076418.1">
    <property type="nucleotide sequence ID" value="XM_064220348.1"/>
</dbReference>
<evidence type="ECO:0000313" key="2">
    <source>
        <dbReference type="RefSeq" id="XP_064076418.1"/>
    </source>
</evidence>
<name>A0ABM4AYP8_VANTA</name>
<dbReference type="GeneID" id="113404206"/>
<dbReference type="Proteomes" id="UP001652626">
    <property type="component" value="Chromosome Z"/>
</dbReference>
<dbReference type="Gene3D" id="1.20.5.1180">
    <property type="entry name" value="Geminin coiled-coil domain"/>
    <property type="match status" value="1"/>
</dbReference>
<protein>
    <submittedName>
        <fullName evidence="2">Uncharacterized protein LOC113404206</fullName>
    </submittedName>
</protein>
<sequence>MSIDDSLLNLNTTEQNKNIDKSAVGNRKKNLTDYFVTRTNDTKKKMVSKLIQVSLGVCMSDDDFSVDLPSEKYWNLVAEKKRIDLKDALDENERLHKIKQSLLEKNLHYKQMLEEANSFIDVFKEVVRDTADDTGIDVADFNESIE</sequence>
<evidence type="ECO:0000313" key="1">
    <source>
        <dbReference type="Proteomes" id="UP001652626"/>
    </source>
</evidence>
<dbReference type="SUPFAM" id="SSF111469">
    <property type="entry name" value="Geminin coiled-coil domain"/>
    <property type="match status" value="1"/>
</dbReference>
<accession>A0ABM4AYP8</accession>
<dbReference type="Pfam" id="PF07412">
    <property type="entry name" value="Geminin"/>
    <property type="match status" value="1"/>
</dbReference>
<reference evidence="2" key="1">
    <citation type="submission" date="2025-08" db="UniProtKB">
        <authorList>
            <consortium name="RefSeq"/>
        </authorList>
    </citation>
    <scope>IDENTIFICATION</scope>
    <source>
        <tissue evidence="2">Whole body</tissue>
    </source>
</reference>
<dbReference type="InterPro" id="IPR022786">
    <property type="entry name" value="Geminin/Multicilin"/>
</dbReference>
<organism evidence="1 2">
    <name type="scientific">Vanessa tameamea</name>
    <name type="common">Kamehameha butterfly</name>
    <dbReference type="NCBI Taxonomy" id="334116"/>
    <lineage>
        <taxon>Eukaryota</taxon>
        <taxon>Metazoa</taxon>
        <taxon>Ecdysozoa</taxon>
        <taxon>Arthropoda</taxon>
        <taxon>Hexapoda</taxon>
        <taxon>Insecta</taxon>
        <taxon>Pterygota</taxon>
        <taxon>Neoptera</taxon>
        <taxon>Endopterygota</taxon>
        <taxon>Lepidoptera</taxon>
        <taxon>Glossata</taxon>
        <taxon>Ditrysia</taxon>
        <taxon>Papilionoidea</taxon>
        <taxon>Nymphalidae</taxon>
        <taxon>Nymphalinae</taxon>
        <taxon>Vanessa</taxon>
    </lineage>
</organism>